<dbReference type="EMBL" id="MVHR01000048">
    <property type="protein sequence ID" value="ORA69537.1"/>
    <property type="molecule type" value="Genomic_DNA"/>
</dbReference>
<evidence type="ECO:0000256" key="1">
    <source>
        <dbReference type="SAM" id="MobiDB-lite"/>
    </source>
</evidence>
<keyword evidence="3" id="KW-1185">Reference proteome</keyword>
<dbReference type="Proteomes" id="UP000192566">
    <property type="component" value="Unassembled WGS sequence"/>
</dbReference>
<reference evidence="2 3" key="1">
    <citation type="submission" date="2017-02" db="EMBL/GenBank/DDBJ databases">
        <title>The new phylogeny of genus Mycobacterium.</title>
        <authorList>
            <person name="Tortoli E."/>
            <person name="Trovato A."/>
            <person name="Cirillo D.M."/>
        </authorList>
    </citation>
    <scope>NUCLEOTIDE SEQUENCE [LARGE SCALE GENOMIC DNA]</scope>
    <source>
        <strain evidence="2 3">DSM 44471</strain>
    </source>
</reference>
<name>A0A1X0DAY8_MYCHE</name>
<evidence type="ECO:0000313" key="2">
    <source>
        <dbReference type="EMBL" id="ORA69537.1"/>
    </source>
</evidence>
<gene>
    <name evidence="2" type="ORF">BST25_21300</name>
</gene>
<comment type="caution">
    <text evidence="2">The sequence shown here is derived from an EMBL/GenBank/DDBJ whole genome shotgun (WGS) entry which is preliminary data.</text>
</comment>
<protein>
    <submittedName>
        <fullName evidence="2">Uncharacterized protein</fullName>
    </submittedName>
</protein>
<organism evidence="2 3">
    <name type="scientific">Mycobacterium heidelbergense</name>
    <dbReference type="NCBI Taxonomy" id="53376"/>
    <lineage>
        <taxon>Bacteria</taxon>
        <taxon>Bacillati</taxon>
        <taxon>Actinomycetota</taxon>
        <taxon>Actinomycetes</taxon>
        <taxon>Mycobacteriales</taxon>
        <taxon>Mycobacteriaceae</taxon>
        <taxon>Mycobacterium</taxon>
        <taxon>Mycobacterium simiae complex</taxon>
    </lineage>
</organism>
<sequence>MFQPGTEPIPATLEPRAEITPAGAETGTEPTSAWSERAPTRLPSIPTSTGIPQPGVKGIEQSAAQPADDGGPVAQYSVCAIHDGSDGVTHQRGTVIGNRGNQAGPIPVVRVITAIRIRVIAPIRGGVAVLIGQDLLQTADRVAAEVQTGHRIRRRHRELVGCRIDPGLGHRLLGTIKEGLGRFWTGEQGQDVFDQRVHDRFPSKL</sequence>
<feature type="region of interest" description="Disordered" evidence="1">
    <location>
        <begin position="1"/>
        <end position="71"/>
    </location>
</feature>
<accession>A0A1X0DAY8</accession>
<evidence type="ECO:0000313" key="3">
    <source>
        <dbReference type="Proteomes" id="UP000192566"/>
    </source>
</evidence>
<dbReference type="AlphaFoldDB" id="A0A1X0DAY8"/>
<dbReference type="RefSeq" id="WP_083077085.1">
    <property type="nucleotide sequence ID" value="NZ_AP022615.1"/>
</dbReference>
<proteinExistence type="predicted"/>